<dbReference type="InterPro" id="IPR009057">
    <property type="entry name" value="Homeodomain-like_sf"/>
</dbReference>
<dbReference type="GO" id="GO:0003700">
    <property type="term" value="F:DNA-binding transcription factor activity"/>
    <property type="evidence" value="ECO:0007669"/>
    <property type="project" value="TreeGrafter"/>
</dbReference>
<reference evidence="7" key="1">
    <citation type="submission" date="2020-02" db="EMBL/GenBank/DDBJ databases">
        <title>Streptomyces sp. ASO4wet.</title>
        <authorList>
            <person name="Risdian C."/>
            <person name="Landwehr W."/>
            <person name="Schupp P."/>
            <person name="Wink J."/>
        </authorList>
    </citation>
    <scope>NUCLEOTIDE SEQUENCE [LARGE SCALE GENOMIC DNA]</scope>
    <source>
        <strain evidence="7">ASO4wet</strain>
    </source>
</reference>
<dbReference type="InterPro" id="IPR036271">
    <property type="entry name" value="Tet_transcr_reg_TetR-rel_C_sf"/>
</dbReference>
<dbReference type="Proteomes" id="UP000595046">
    <property type="component" value="Chromosome"/>
</dbReference>
<keyword evidence="7" id="KW-1185">Reference proteome</keyword>
<dbReference type="SUPFAM" id="SSF48498">
    <property type="entry name" value="Tetracyclin repressor-like, C-terminal domain"/>
    <property type="match status" value="1"/>
</dbReference>
<keyword evidence="1" id="KW-0805">Transcription regulation</keyword>
<evidence type="ECO:0000313" key="7">
    <source>
        <dbReference type="Proteomes" id="UP000595046"/>
    </source>
</evidence>
<dbReference type="GO" id="GO:0000976">
    <property type="term" value="F:transcription cis-regulatory region binding"/>
    <property type="evidence" value="ECO:0007669"/>
    <property type="project" value="TreeGrafter"/>
</dbReference>
<proteinExistence type="predicted"/>
<evidence type="ECO:0000256" key="4">
    <source>
        <dbReference type="PROSITE-ProRule" id="PRU00335"/>
    </source>
</evidence>
<gene>
    <name evidence="6" type="ORF">G4Z16_07095</name>
</gene>
<dbReference type="Pfam" id="PF00440">
    <property type="entry name" value="TetR_N"/>
    <property type="match status" value="1"/>
</dbReference>
<dbReference type="RefSeq" id="WP_197349843.1">
    <property type="nucleotide sequence ID" value="NZ_CP048882.1"/>
</dbReference>
<keyword evidence="3" id="KW-0804">Transcription</keyword>
<dbReference type="SUPFAM" id="SSF46689">
    <property type="entry name" value="Homeodomain-like"/>
    <property type="match status" value="1"/>
</dbReference>
<evidence type="ECO:0000313" key="6">
    <source>
        <dbReference type="EMBL" id="QPP06198.1"/>
    </source>
</evidence>
<feature type="DNA-binding region" description="H-T-H motif" evidence="4">
    <location>
        <begin position="32"/>
        <end position="51"/>
    </location>
</feature>
<evidence type="ECO:0000256" key="1">
    <source>
        <dbReference type="ARBA" id="ARBA00023015"/>
    </source>
</evidence>
<accession>A0A7T1T4D9</accession>
<dbReference type="PANTHER" id="PTHR30055:SF220">
    <property type="entry name" value="TETR-FAMILY REGULATORY PROTEIN"/>
    <property type="match status" value="1"/>
</dbReference>
<dbReference type="InterPro" id="IPR001647">
    <property type="entry name" value="HTH_TetR"/>
</dbReference>
<dbReference type="EMBL" id="CP048882">
    <property type="protein sequence ID" value="QPP06198.1"/>
    <property type="molecule type" value="Genomic_DNA"/>
</dbReference>
<dbReference type="AlphaFoldDB" id="A0A7T1T4D9"/>
<dbReference type="Pfam" id="PF13305">
    <property type="entry name" value="TetR_C_33"/>
    <property type="match status" value="1"/>
</dbReference>
<keyword evidence="2 4" id="KW-0238">DNA-binding</keyword>
<dbReference type="Gene3D" id="1.10.357.10">
    <property type="entry name" value="Tetracycline Repressor, domain 2"/>
    <property type="match status" value="1"/>
</dbReference>
<evidence type="ECO:0000259" key="5">
    <source>
        <dbReference type="PROSITE" id="PS50977"/>
    </source>
</evidence>
<dbReference type="PANTHER" id="PTHR30055">
    <property type="entry name" value="HTH-TYPE TRANSCRIPTIONAL REGULATOR RUTR"/>
    <property type="match status" value="1"/>
</dbReference>
<dbReference type="InterPro" id="IPR025996">
    <property type="entry name" value="MT1864/Rv1816-like_C"/>
</dbReference>
<organism evidence="6 7">
    <name type="scientific">Streptomyces bathyalis</name>
    <dbReference type="NCBI Taxonomy" id="2710756"/>
    <lineage>
        <taxon>Bacteria</taxon>
        <taxon>Bacillati</taxon>
        <taxon>Actinomycetota</taxon>
        <taxon>Actinomycetes</taxon>
        <taxon>Kitasatosporales</taxon>
        <taxon>Streptomycetaceae</taxon>
        <taxon>Streptomyces</taxon>
    </lineage>
</organism>
<feature type="domain" description="HTH tetR-type" evidence="5">
    <location>
        <begin position="9"/>
        <end position="69"/>
    </location>
</feature>
<dbReference type="KEGG" id="sbat:G4Z16_07095"/>
<name>A0A7T1T4D9_9ACTN</name>
<protein>
    <submittedName>
        <fullName evidence="6">TetR/AcrR family transcriptional regulator</fullName>
    </submittedName>
</protein>
<evidence type="ECO:0000256" key="2">
    <source>
        <dbReference type="ARBA" id="ARBA00023125"/>
    </source>
</evidence>
<dbReference type="InterPro" id="IPR050109">
    <property type="entry name" value="HTH-type_TetR-like_transc_reg"/>
</dbReference>
<sequence length="196" mass="21193">MRARSYHHGNLRAALLARAEETMRERGVAALSLRELARETGVSHGAPRRHFGDRQALLDALAEDGFVRLGQDLDAAVREAEPECTAQLQALARAYVRFATRHAALLELMYAGKHREGAESVYAAAERAFAVSLGVISSAQESGELVAGDPEYLAQLALATLHGLTAMANSGMLDAEELEAVVPDAVEKLLHGLRRR</sequence>
<dbReference type="PROSITE" id="PS50977">
    <property type="entry name" value="HTH_TETR_2"/>
    <property type="match status" value="1"/>
</dbReference>
<evidence type="ECO:0000256" key="3">
    <source>
        <dbReference type="ARBA" id="ARBA00023163"/>
    </source>
</evidence>